<evidence type="ECO:0000313" key="2">
    <source>
        <dbReference type="Proteomes" id="UP001362999"/>
    </source>
</evidence>
<name>A0AAW0CDN0_9AGAR</name>
<comment type="caution">
    <text evidence="1">The sequence shown here is derived from an EMBL/GenBank/DDBJ whole genome shotgun (WGS) entry which is preliminary data.</text>
</comment>
<dbReference type="Gene3D" id="3.80.10.10">
    <property type="entry name" value="Ribonuclease Inhibitor"/>
    <property type="match status" value="1"/>
</dbReference>
<dbReference type="EMBL" id="JAWWNJ010000019">
    <property type="protein sequence ID" value="KAK7036158.1"/>
    <property type="molecule type" value="Genomic_DNA"/>
</dbReference>
<evidence type="ECO:0000313" key="1">
    <source>
        <dbReference type="EMBL" id="KAK7036158.1"/>
    </source>
</evidence>
<proteinExistence type="predicted"/>
<evidence type="ECO:0008006" key="3">
    <source>
        <dbReference type="Google" id="ProtNLM"/>
    </source>
</evidence>
<protein>
    <recommendedName>
        <fullName evidence="3">F-box domain-containing protein</fullName>
    </recommendedName>
</protein>
<reference evidence="1 2" key="1">
    <citation type="journal article" date="2024" name="J Genomics">
        <title>Draft genome sequencing and assembly of Favolaschia claudopus CIRM-BRFM 2984 isolated from oak limbs.</title>
        <authorList>
            <person name="Navarro D."/>
            <person name="Drula E."/>
            <person name="Chaduli D."/>
            <person name="Cazenave R."/>
            <person name="Ahrendt S."/>
            <person name="Wang J."/>
            <person name="Lipzen A."/>
            <person name="Daum C."/>
            <person name="Barry K."/>
            <person name="Grigoriev I.V."/>
            <person name="Favel A."/>
            <person name="Rosso M.N."/>
            <person name="Martin F."/>
        </authorList>
    </citation>
    <scope>NUCLEOTIDE SEQUENCE [LARGE SCALE GENOMIC DNA]</scope>
    <source>
        <strain evidence="1 2">CIRM-BRFM 2984</strain>
    </source>
</reference>
<organism evidence="1 2">
    <name type="scientific">Favolaschia claudopus</name>
    <dbReference type="NCBI Taxonomy" id="2862362"/>
    <lineage>
        <taxon>Eukaryota</taxon>
        <taxon>Fungi</taxon>
        <taxon>Dikarya</taxon>
        <taxon>Basidiomycota</taxon>
        <taxon>Agaricomycotina</taxon>
        <taxon>Agaricomycetes</taxon>
        <taxon>Agaricomycetidae</taxon>
        <taxon>Agaricales</taxon>
        <taxon>Marasmiineae</taxon>
        <taxon>Mycenaceae</taxon>
        <taxon>Favolaschia</taxon>
    </lineage>
</organism>
<gene>
    <name evidence="1" type="ORF">R3P38DRAFT_2616831</name>
</gene>
<dbReference type="AlphaFoldDB" id="A0AAW0CDN0"/>
<dbReference type="InterPro" id="IPR032675">
    <property type="entry name" value="LRR_dom_sf"/>
</dbReference>
<dbReference type="Proteomes" id="UP001362999">
    <property type="component" value="Unassembled WGS sequence"/>
</dbReference>
<sequence>MHRCLLIVEIVQNVCQSIDAESNSTSLATLARTCQIFHSLALDCLWASQNGLENVLTCMPPDLFESQAEDPFHDLRRPIAPSDWERPLIYTRRIRTLNAAASQRHISSRVFAALHASLPCDVQTAFPKLKSLDWVEPDFSGIRLLLTPKITDLFLCCEPDNARLSHLSLIPETCFALKNLSIHFPASPEFSGSSYSQLICSLPSRIQLLWIHIPDLRCLQHISRLPALAGFAGSLPTNLSSQFLGTTAPPLTFNTLRTLHLEKASSISTVTDFLRRASLPVLQSIRIEFDGGQREVAIEKLHAALRDACNATTLAEIILNFSDSNAPGAADQHLYRIGMPALKPLLGFANLISMNITSHLDFDLDDDEMKELAIAFPRLLTLRLKGGPCCKYRTPRLSLRAWAILAEHCPSLQYLDVSVDATTVPALDRGAENGKRVITQLALRDLGTDRSPIASPAINVARFINNIFPRLDSVTAYSDPLSRLDVEHIDIEVERAKDHEILWFEVEEQLNVLRAVREEERVLVREELGLDSEGAYYST</sequence>
<accession>A0AAW0CDN0</accession>
<keyword evidence="2" id="KW-1185">Reference proteome</keyword>